<comment type="pathway">
    <text evidence="2 11">Glycan biosynthesis; alginate biosynthesis.</text>
</comment>
<sequence>MIFSTPEFLFIFLPTVWLIFWLLSFSGKQHLLLGWLGLASFVFYSVWDITLLPLLLGSIAVNYWLAGYVARPSRAWLWLGVGFNLGLLGWFKYSIFFLSLADLPPQSFSPLVLPLGISFFTFQQIAFLVDVRQGAVQRGPLSLYGVFVSFFPQLIAGPIVHYRDLAPQLAILQRPSASAVRCGLLLLALGLAKKLLIADNLAPYVDRLYNAPADSIVAGDTLMAGWSYGLQLYFDFSGYADMAIGLALLFGITLPNNFASPYRAANIQLFWQRWHITLSQFLRDYLYIPLGGSRHGLPRHLLALMVTMLLGGLWHGAGWQFLVWGGLHGALLTMMVVWRRLSVFRFPFAASWAFTFVAVMLAWVPFRATGLEHTWSLYSGLAVWQWGALGDLANALNQGVMSLRSPELLILVATLIVLIMPNSMTWAKRLTQPHHYFWQGALVGGLLLVVFKAMIDLPSQAFLYFNF</sequence>
<evidence type="ECO:0000256" key="11">
    <source>
        <dbReference type="PIRNR" id="PIRNR016636"/>
    </source>
</evidence>
<feature type="transmembrane region" description="Helical" evidence="12">
    <location>
        <begin position="7"/>
        <end position="26"/>
    </location>
</feature>
<comment type="caution">
    <text evidence="13">The sequence shown here is derived from an EMBL/GenBank/DDBJ whole genome shotgun (WGS) entry which is preliminary data.</text>
</comment>
<dbReference type="GO" id="GO:0042121">
    <property type="term" value="P:alginic acid biosynthetic process"/>
    <property type="evidence" value="ECO:0007669"/>
    <property type="project" value="UniProtKB-UniRule"/>
</dbReference>
<comment type="subcellular location">
    <subcellularLocation>
        <location evidence="11">Cell inner membrane</location>
    </subcellularLocation>
    <subcellularLocation>
        <location evidence="1">Cell membrane</location>
        <topology evidence="1">Multi-pass membrane protein</topology>
    </subcellularLocation>
</comment>
<comment type="similarity">
    <text evidence="3 11">Belongs to the membrane-bound acyltransferase family.</text>
</comment>
<evidence type="ECO:0000256" key="2">
    <source>
        <dbReference type="ARBA" id="ARBA00005182"/>
    </source>
</evidence>
<name>A0A3D0KHA2_9GAMM</name>
<dbReference type="GO" id="GO:0005886">
    <property type="term" value="C:plasma membrane"/>
    <property type="evidence" value="ECO:0007669"/>
    <property type="project" value="UniProtKB-SubCell"/>
</dbReference>
<keyword evidence="10 11" id="KW-0012">Acyltransferase</keyword>
<feature type="transmembrane region" description="Helical" evidence="12">
    <location>
        <begin position="32"/>
        <end position="65"/>
    </location>
</feature>
<gene>
    <name evidence="13" type="ORF">DEO68_11905</name>
</gene>
<accession>A0A3D0KHA2</accession>
<feature type="transmembrane region" description="Helical" evidence="12">
    <location>
        <begin position="77"/>
        <end position="99"/>
    </location>
</feature>
<evidence type="ECO:0000256" key="9">
    <source>
        <dbReference type="ARBA" id="ARBA00023136"/>
    </source>
</evidence>
<reference evidence="13" key="1">
    <citation type="journal article" date="2018" name="Nat. Biotechnol.">
        <title>A standardized bacterial taxonomy based on genome phylogeny substantially revises the tree of life.</title>
        <authorList>
            <person name="Parks D.H."/>
            <person name="Chuvochina M."/>
            <person name="Waite D.W."/>
            <person name="Rinke C."/>
            <person name="Skarshewski A."/>
            <person name="Chaumeil P.A."/>
            <person name="Hugenholtz P."/>
        </authorList>
    </citation>
    <scope>NUCLEOTIDE SEQUENCE [LARGE SCALE GENOMIC DNA]</scope>
    <source>
        <strain evidence="13">UBA11284</strain>
    </source>
</reference>
<proteinExistence type="inferred from homology"/>
<dbReference type="UniPathway" id="UPA00286"/>
<dbReference type="PANTHER" id="PTHR13285:SF23">
    <property type="entry name" value="TEICHOIC ACID D-ALANYLTRANSFERASE"/>
    <property type="match status" value="1"/>
</dbReference>
<dbReference type="InterPro" id="IPR004299">
    <property type="entry name" value="MBOAT_fam"/>
</dbReference>
<feature type="transmembrane region" description="Helical" evidence="12">
    <location>
        <begin position="408"/>
        <end position="424"/>
    </location>
</feature>
<dbReference type="PANTHER" id="PTHR13285">
    <property type="entry name" value="ACYLTRANSFERASE"/>
    <property type="match status" value="1"/>
</dbReference>
<evidence type="ECO:0000313" key="13">
    <source>
        <dbReference type="EMBL" id="HCA02856.1"/>
    </source>
</evidence>
<feature type="transmembrane region" description="Helical" evidence="12">
    <location>
        <begin position="236"/>
        <end position="254"/>
    </location>
</feature>
<feature type="transmembrane region" description="Helical" evidence="12">
    <location>
        <begin position="141"/>
        <end position="160"/>
    </location>
</feature>
<organism evidence="13">
    <name type="scientific">Halomonas campaniensis</name>
    <dbReference type="NCBI Taxonomy" id="213554"/>
    <lineage>
        <taxon>Bacteria</taxon>
        <taxon>Pseudomonadati</taxon>
        <taxon>Pseudomonadota</taxon>
        <taxon>Gammaproteobacteria</taxon>
        <taxon>Oceanospirillales</taxon>
        <taxon>Halomonadaceae</taxon>
        <taxon>Halomonas</taxon>
    </lineage>
</organism>
<keyword evidence="9 11" id="KW-0472">Membrane</keyword>
<keyword evidence="4 11" id="KW-1003">Cell membrane</keyword>
<dbReference type="GO" id="GO:0016746">
    <property type="term" value="F:acyltransferase activity"/>
    <property type="evidence" value="ECO:0007669"/>
    <property type="project" value="UniProtKB-KW"/>
</dbReference>
<feature type="transmembrane region" description="Helical" evidence="12">
    <location>
        <begin position="297"/>
        <end position="315"/>
    </location>
</feature>
<keyword evidence="7 11" id="KW-0016">Alginate biosynthesis</keyword>
<dbReference type="InterPro" id="IPR028362">
    <property type="entry name" value="AlgI"/>
</dbReference>
<feature type="transmembrane region" description="Helical" evidence="12">
    <location>
        <begin position="436"/>
        <end position="455"/>
    </location>
</feature>
<dbReference type="EMBL" id="DOTR01000063">
    <property type="protein sequence ID" value="HCA02856.1"/>
    <property type="molecule type" value="Genomic_DNA"/>
</dbReference>
<protein>
    <recommendedName>
        <fullName evidence="11">Probable alginate O-acetylase</fullName>
        <ecNumber evidence="11">2.3.1.-</ecNumber>
    </recommendedName>
</protein>
<feature type="transmembrane region" description="Helical" evidence="12">
    <location>
        <begin position="346"/>
        <end position="364"/>
    </location>
</feature>
<dbReference type="Pfam" id="PF03062">
    <property type="entry name" value="MBOAT"/>
    <property type="match status" value="1"/>
</dbReference>
<keyword evidence="6 11" id="KW-0812">Transmembrane</keyword>
<dbReference type="EC" id="2.3.1.-" evidence="11"/>
<evidence type="ECO:0000256" key="1">
    <source>
        <dbReference type="ARBA" id="ARBA00004651"/>
    </source>
</evidence>
<evidence type="ECO:0000256" key="6">
    <source>
        <dbReference type="ARBA" id="ARBA00022692"/>
    </source>
</evidence>
<keyword evidence="8 12" id="KW-1133">Transmembrane helix</keyword>
<evidence type="ECO:0000256" key="5">
    <source>
        <dbReference type="ARBA" id="ARBA00022679"/>
    </source>
</evidence>
<keyword evidence="11" id="KW-0997">Cell inner membrane</keyword>
<dbReference type="AlphaFoldDB" id="A0A3D0KHA2"/>
<evidence type="ECO:0000256" key="12">
    <source>
        <dbReference type="SAM" id="Phobius"/>
    </source>
</evidence>
<evidence type="ECO:0000256" key="8">
    <source>
        <dbReference type="ARBA" id="ARBA00022989"/>
    </source>
</evidence>
<keyword evidence="5 11" id="KW-0808">Transferase</keyword>
<dbReference type="PIRSF" id="PIRSF500217">
    <property type="entry name" value="AlgI"/>
    <property type="match status" value="1"/>
</dbReference>
<dbReference type="InterPro" id="IPR024194">
    <property type="entry name" value="Ac/AlaTfrase_AlgI/DltB"/>
</dbReference>
<evidence type="ECO:0000256" key="3">
    <source>
        <dbReference type="ARBA" id="ARBA00010323"/>
    </source>
</evidence>
<feature type="transmembrane region" description="Helical" evidence="12">
    <location>
        <begin position="111"/>
        <end position="129"/>
    </location>
</feature>
<evidence type="ECO:0000256" key="10">
    <source>
        <dbReference type="ARBA" id="ARBA00023315"/>
    </source>
</evidence>
<dbReference type="InterPro" id="IPR051085">
    <property type="entry name" value="MB_O-acyltransferase"/>
</dbReference>
<dbReference type="PIRSF" id="PIRSF016636">
    <property type="entry name" value="AlgI_DltB"/>
    <property type="match status" value="1"/>
</dbReference>
<evidence type="ECO:0000256" key="4">
    <source>
        <dbReference type="ARBA" id="ARBA00022475"/>
    </source>
</evidence>
<evidence type="ECO:0000256" key="7">
    <source>
        <dbReference type="ARBA" id="ARBA00022841"/>
    </source>
</evidence>